<name>A0A841BFC6_9PSEU</name>
<evidence type="ECO:0000313" key="2">
    <source>
        <dbReference type="EMBL" id="MBB5857508.1"/>
    </source>
</evidence>
<feature type="region of interest" description="Disordered" evidence="1">
    <location>
        <begin position="389"/>
        <end position="409"/>
    </location>
</feature>
<sequence length="409" mass="46677">MRQPKSSAVRRWRALAGYTWNHSSDPLFSGYRTWYDSTARRRLPAFVSYPEPGSGDGALSLGYAGIPDGFVIIYQLLDRQRAELGPVTGVTTDYRVPRSKLLSGAAIPHADLVAVACSPAEAERLPRDSALILPFRRHLVVRVDTTEAELTKRVSKRELERFKANQREHDWRLERAEDAASFEYFYERMHRPTVRSRHGERARSETRDVAYECLFRQGALFFVRSGDGERVAGGLCRWEARRKTMLVRLLGVLDADKQHYDSGAFRAFYHLLLRWCHDNAVEAVDFGGAEAWLSTGIFQWKRKFQPEAVPAPNHLGGLRLWYSATRDTPAVRDYLVAHPVMELLGGDELRAVYFHDDERPARRGLPYRCANVRTHRTVHLDEFLAGLPTDPCTPPTGKEDGLDRRTLVR</sequence>
<dbReference type="RefSeq" id="WP_184903692.1">
    <property type="nucleotide sequence ID" value="NZ_JACHMX010000001.1"/>
</dbReference>
<reference evidence="2 3" key="1">
    <citation type="submission" date="2020-08" db="EMBL/GenBank/DDBJ databases">
        <title>Sequencing the genomes of 1000 actinobacteria strains.</title>
        <authorList>
            <person name="Klenk H.-P."/>
        </authorList>
    </citation>
    <scope>NUCLEOTIDE SEQUENCE [LARGE SCALE GENOMIC DNA]</scope>
    <source>
        <strain evidence="2 3">DSM 45272</strain>
    </source>
</reference>
<feature type="compositionally biased region" description="Basic and acidic residues" evidence="1">
    <location>
        <begin position="397"/>
        <end position="409"/>
    </location>
</feature>
<keyword evidence="3" id="KW-1185">Reference proteome</keyword>
<proteinExistence type="predicted"/>
<evidence type="ECO:0008006" key="4">
    <source>
        <dbReference type="Google" id="ProtNLM"/>
    </source>
</evidence>
<evidence type="ECO:0000313" key="3">
    <source>
        <dbReference type="Proteomes" id="UP000580861"/>
    </source>
</evidence>
<dbReference type="Proteomes" id="UP000580861">
    <property type="component" value="Unassembled WGS sequence"/>
</dbReference>
<dbReference type="EMBL" id="JACHMX010000001">
    <property type="protein sequence ID" value="MBB5857508.1"/>
    <property type="molecule type" value="Genomic_DNA"/>
</dbReference>
<dbReference type="InterPro" id="IPR016181">
    <property type="entry name" value="Acyl_CoA_acyltransferase"/>
</dbReference>
<evidence type="ECO:0000256" key="1">
    <source>
        <dbReference type="SAM" id="MobiDB-lite"/>
    </source>
</evidence>
<gene>
    <name evidence="2" type="ORF">HDA45_007595</name>
</gene>
<protein>
    <recommendedName>
        <fullName evidence="4">BioF2-like acetyltransferase domain-containing protein</fullName>
    </recommendedName>
</protein>
<dbReference type="Gene3D" id="3.40.630.30">
    <property type="match status" value="1"/>
</dbReference>
<accession>A0A841BFC6</accession>
<dbReference type="AlphaFoldDB" id="A0A841BFC6"/>
<dbReference type="SUPFAM" id="SSF55729">
    <property type="entry name" value="Acyl-CoA N-acyltransferases (Nat)"/>
    <property type="match status" value="1"/>
</dbReference>
<organism evidence="2 3">
    <name type="scientific">Amycolatopsis umgeniensis</name>
    <dbReference type="NCBI Taxonomy" id="336628"/>
    <lineage>
        <taxon>Bacteria</taxon>
        <taxon>Bacillati</taxon>
        <taxon>Actinomycetota</taxon>
        <taxon>Actinomycetes</taxon>
        <taxon>Pseudonocardiales</taxon>
        <taxon>Pseudonocardiaceae</taxon>
        <taxon>Amycolatopsis</taxon>
    </lineage>
</organism>
<comment type="caution">
    <text evidence="2">The sequence shown here is derived from an EMBL/GenBank/DDBJ whole genome shotgun (WGS) entry which is preliminary data.</text>
</comment>